<proteinExistence type="predicted"/>
<dbReference type="Pfam" id="PF01476">
    <property type="entry name" value="LysM"/>
    <property type="match status" value="1"/>
</dbReference>
<dbReference type="CDD" id="cd00118">
    <property type="entry name" value="LysM"/>
    <property type="match status" value="1"/>
</dbReference>
<evidence type="ECO:0000259" key="1">
    <source>
        <dbReference type="PROSITE" id="PS51782"/>
    </source>
</evidence>
<dbReference type="Proteomes" id="UP000464314">
    <property type="component" value="Chromosome"/>
</dbReference>
<sequence length="522" mass="58854">MELIKKNVHMNKLKCQSSLQLTLDDDFNVPDVKPDIFKIIKEQGAIKINDVKMLNGKLMAKGALSFNMLYLSDENVRPVHNMSGEVPFDEVIHLDEACAGDEAIINWELEDLTPGLINSRKINVKAIVRLTVLVEELYDEATAVSIEGDENVQFINKNITVTDIAVDKKDTYRIKDQIHLPSNKGNISEILYSELELRNPEVRLLADKFTVKGEILVFILYASESDDNPVEYFETELPFSTTVECNGCTEDMVDNIEFSIASKSLEVMPDADGEERIIDVEVVLEMGIKIYEEEELELLNDIYSPVKELVPVLKDAHYEDLLVKNNSKVRVNDRIKITANQPEILQVCHAAGGIKVDDITQVENGLEVNGVLETQILYICADDNKPLNSVKGIIPFTQTIEAKGIKPTSIYHVKPALEQLSVMMLDSEEIEVKAGIGLNTIVFDSITEPIITDIEAYDLDYEKIKNMPSIVGYIVKNQDSLWNIAKKYYTTVDRIKEINGLEDNTLKIGDKLIIMKKVERTI</sequence>
<dbReference type="InterPro" id="IPR024300">
    <property type="entry name" value="SipL_SPOCS_dom"/>
</dbReference>
<dbReference type="SUPFAM" id="SSF54106">
    <property type="entry name" value="LysM domain"/>
    <property type="match status" value="1"/>
</dbReference>
<evidence type="ECO:0000313" key="2">
    <source>
        <dbReference type="EMBL" id="QHQ60394.1"/>
    </source>
</evidence>
<feature type="domain" description="LysM" evidence="1">
    <location>
        <begin position="471"/>
        <end position="514"/>
    </location>
</feature>
<organism evidence="2 3">
    <name type="scientific">Anaerocolumna sedimenticola</name>
    <dbReference type="NCBI Taxonomy" id="2696063"/>
    <lineage>
        <taxon>Bacteria</taxon>
        <taxon>Bacillati</taxon>
        <taxon>Bacillota</taxon>
        <taxon>Clostridia</taxon>
        <taxon>Lachnospirales</taxon>
        <taxon>Lachnospiraceae</taxon>
        <taxon>Anaerocolumna</taxon>
    </lineage>
</organism>
<keyword evidence="3" id="KW-1185">Reference proteome</keyword>
<dbReference type="RefSeq" id="WP_161837230.1">
    <property type="nucleotide sequence ID" value="NZ_CP048000.1"/>
</dbReference>
<dbReference type="AlphaFoldDB" id="A0A6P1TGW8"/>
<accession>A0A6P1TGW8</accession>
<dbReference type="SMART" id="SM00257">
    <property type="entry name" value="LysM"/>
    <property type="match status" value="1"/>
</dbReference>
<dbReference type="Pfam" id="PF12673">
    <property type="entry name" value="SipL"/>
    <property type="match status" value="3"/>
</dbReference>
<gene>
    <name evidence="2" type="ORF">Ana3638_06080</name>
</gene>
<protein>
    <submittedName>
        <fullName evidence="2">DUF3794 domain-containing protein</fullName>
    </submittedName>
</protein>
<dbReference type="EMBL" id="CP048000">
    <property type="protein sequence ID" value="QHQ60394.1"/>
    <property type="molecule type" value="Genomic_DNA"/>
</dbReference>
<dbReference type="Gene3D" id="3.10.350.10">
    <property type="entry name" value="LysM domain"/>
    <property type="match status" value="1"/>
</dbReference>
<dbReference type="KEGG" id="anr:Ana3638_06080"/>
<dbReference type="PROSITE" id="PS51782">
    <property type="entry name" value="LYSM"/>
    <property type="match status" value="1"/>
</dbReference>
<reference evidence="2 3" key="1">
    <citation type="submission" date="2020-01" db="EMBL/GenBank/DDBJ databases">
        <title>Genome analysis of Anaerocolumna sp. CBA3638.</title>
        <authorList>
            <person name="Kim J."/>
            <person name="Roh S.W."/>
        </authorList>
    </citation>
    <scope>NUCLEOTIDE SEQUENCE [LARGE SCALE GENOMIC DNA]</scope>
    <source>
        <strain evidence="2 3">CBA3638</strain>
    </source>
</reference>
<name>A0A6P1TGW8_9FIRM</name>
<dbReference type="InterPro" id="IPR036779">
    <property type="entry name" value="LysM_dom_sf"/>
</dbReference>
<evidence type="ECO:0000313" key="3">
    <source>
        <dbReference type="Proteomes" id="UP000464314"/>
    </source>
</evidence>
<dbReference type="InterPro" id="IPR018392">
    <property type="entry name" value="LysM"/>
</dbReference>